<dbReference type="Proteomes" id="UP000070404">
    <property type="component" value="Unassembled WGS sequence"/>
</dbReference>
<accession>A0A133VLH5</accession>
<sequence>MVKLEEFHEFIVQEGIEKDPRDRSRIDDLLEDRKENFEDLEGARKEMFDVDRLENPFDDTKVIYGGDKDVERFAVGVDMEVQELVLLDRLNEKGRDVDGVITHHPTGRALAKLHEVMGLQIDVLSEYGIPVSQAEGMVRSRSSEVKKGIHPGNHPRVPKTAELLDMALMTMHTAADNHAYSYMKDYLDEEEPDTLNDLIDTILEVPEYRWSLKYGMEPQIHAGDDKNRAGKVGVLGFTGGTDLGDDIIEKMVNSGIDTLVAMHAPKGQIEKAEEKNINIVTAGHMPSDSLGINLILDKAQQKYDIEILPMSGYKRVKRNE</sequence>
<name>A0A133VLH5_9EURY</name>
<evidence type="ECO:0000313" key="1">
    <source>
        <dbReference type="EMBL" id="KXB07271.1"/>
    </source>
</evidence>
<dbReference type="SUPFAM" id="SSF102705">
    <property type="entry name" value="NIF3 (NGG1p interacting factor 3)-like"/>
    <property type="match status" value="1"/>
</dbReference>
<reference evidence="1 2" key="1">
    <citation type="journal article" date="2016" name="Sci. Rep.">
        <title>Metabolic traits of an uncultured archaeal lineage -MSBL1- from brine pools of the Red Sea.</title>
        <authorList>
            <person name="Mwirichia R."/>
            <person name="Alam I."/>
            <person name="Rashid M."/>
            <person name="Vinu M."/>
            <person name="Ba-Alawi W."/>
            <person name="Anthony Kamau A."/>
            <person name="Kamanda Ngugi D."/>
            <person name="Goker M."/>
            <person name="Klenk H.P."/>
            <person name="Bajic V."/>
            <person name="Stingl U."/>
        </authorList>
    </citation>
    <scope>NUCLEOTIDE SEQUENCE [LARGE SCALE GENOMIC DNA]</scope>
    <source>
        <strain evidence="1">SCGC-AAA382C18</strain>
    </source>
</reference>
<keyword evidence="2" id="KW-1185">Reference proteome</keyword>
<proteinExistence type="predicted"/>
<dbReference type="AlphaFoldDB" id="A0A133VLH5"/>
<evidence type="ECO:0008006" key="3">
    <source>
        <dbReference type="Google" id="ProtNLM"/>
    </source>
</evidence>
<organism evidence="1 2">
    <name type="scientific">candidate division MSBL1 archaeon SCGC-AAA382C18</name>
    <dbReference type="NCBI Taxonomy" id="1698281"/>
    <lineage>
        <taxon>Archaea</taxon>
        <taxon>Methanobacteriati</taxon>
        <taxon>Methanobacteriota</taxon>
        <taxon>candidate division MSBL1</taxon>
    </lineage>
</organism>
<gene>
    <name evidence="1" type="ORF">AKJ52_00600</name>
</gene>
<protein>
    <recommendedName>
        <fullName evidence="3">NGG1p interacting factor NIF3</fullName>
    </recommendedName>
</protein>
<dbReference type="EMBL" id="LHYF01000005">
    <property type="protein sequence ID" value="KXB07271.1"/>
    <property type="molecule type" value="Genomic_DNA"/>
</dbReference>
<comment type="caution">
    <text evidence="1">The sequence shown here is derived from an EMBL/GenBank/DDBJ whole genome shotgun (WGS) entry which is preliminary data.</text>
</comment>
<dbReference type="InterPro" id="IPR036069">
    <property type="entry name" value="DUF34/NIF3_sf"/>
</dbReference>
<evidence type="ECO:0000313" key="2">
    <source>
        <dbReference type="Proteomes" id="UP000070404"/>
    </source>
</evidence>